<dbReference type="EMBL" id="FNZR01000001">
    <property type="protein sequence ID" value="SEK31596.1"/>
    <property type="molecule type" value="Genomic_DNA"/>
</dbReference>
<name>A0A1H7FZW3_9SPHI</name>
<dbReference type="AlphaFoldDB" id="A0A1H7FZW3"/>
<feature type="domain" description="FAD/NAD(P)-binding" evidence="3">
    <location>
        <begin position="19"/>
        <end position="298"/>
    </location>
</feature>
<dbReference type="SUPFAM" id="SSF51905">
    <property type="entry name" value="FAD/NAD(P)-binding domain"/>
    <property type="match status" value="1"/>
</dbReference>
<evidence type="ECO:0000259" key="3">
    <source>
        <dbReference type="Pfam" id="PF07992"/>
    </source>
</evidence>
<dbReference type="PRINTS" id="PR00469">
    <property type="entry name" value="PNDRDTASEII"/>
</dbReference>
<dbReference type="Gene3D" id="3.50.50.60">
    <property type="entry name" value="FAD/NAD(P)-binding domain"/>
    <property type="match status" value="2"/>
</dbReference>
<dbReference type="InterPro" id="IPR050097">
    <property type="entry name" value="Ferredoxin-NADP_redctase_2"/>
</dbReference>
<dbReference type="GO" id="GO:0016491">
    <property type="term" value="F:oxidoreductase activity"/>
    <property type="evidence" value="ECO:0007669"/>
    <property type="project" value="UniProtKB-KW"/>
</dbReference>
<dbReference type="Pfam" id="PF07992">
    <property type="entry name" value="Pyr_redox_2"/>
    <property type="match status" value="1"/>
</dbReference>
<gene>
    <name evidence="4" type="ORF">SAMN05421740_101522</name>
</gene>
<sequence length="314" mass="33702">MSHFRDIYSYPHMQQQTNFDVVIVGGSYAGLAAGMALGRSIRRVLIIDGGKPCNAQTPHSHNFLTQDGNTPAGIATLGREQVLAYPTVQIIQDEAIDVSGENLDFRIETAAGTRIIAKKVLFATGIKDQLPAIDGFAACWGISVIHCPYCHGYEYRNEPTGLLANGEMAFEKSRLIANWTKQLTVFTNGEPTISDDHAKQLAAMDIAIVTAPLQQVVHTAGHLNHIVLADGNKFALTALYAAVPFVQHCPLLEQLGCELLESGHVKVDGFQKTTVPGIYAAGDNVTKMRSVASAVAGGTTAGAFINHELISEGY</sequence>
<proteinExistence type="predicted"/>
<dbReference type="STRING" id="332977.SAMN05421740_101522"/>
<evidence type="ECO:0000313" key="4">
    <source>
        <dbReference type="EMBL" id="SEK31596.1"/>
    </source>
</evidence>
<dbReference type="InterPro" id="IPR036188">
    <property type="entry name" value="FAD/NAD-bd_sf"/>
</dbReference>
<dbReference type="PANTHER" id="PTHR48105">
    <property type="entry name" value="THIOREDOXIN REDUCTASE 1-RELATED-RELATED"/>
    <property type="match status" value="1"/>
</dbReference>
<evidence type="ECO:0000256" key="2">
    <source>
        <dbReference type="ARBA" id="ARBA00023002"/>
    </source>
</evidence>
<evidence type="ECO:0000256" key="1">
    <source>
        <dbReference type="ARBA" id="ARBA00022630"/>
    </source>
</evidence>
<keyword evidence="2" id="KW-0560">Oxidoreductase</keyword>
<dbReference type="InterPro" id="IPR023753">
    <property type="entry name" value="FAD/NAD-binding_dom"/>
</dbReference>
<accession>A0A1H7FZW3</accession>
<protein>
    <submittedName>
        <fullName evidence="4">Thioredoxin reductase</fullName>
    </submittedName>
</protein>
<dbReference type="Proteomes" id="UP000198916">
    <property type="component" value="Unassembled WGS sequence"/>
</dbReference>
<dbReference type="PRINTS" id="PR00368">
    <property type="entry name" value="FADPNR"/>
</dbReference>
<reference evidence="5" key="1">
    <citation type="submission" date="2016-10" db="EMBL/GenBank/DDBJ databases">
        <authorList>
            <person name="Varghese N."/>
            <person name="Submissions S."/>
        </authorList>
    </citation>
    <scope>NUCLEOTIDE SEQUENCE [LARGE SCALE GENOMIC DNA]</scope>
    <source>
        <strain evidence="5">Jip14</strain>
    </source>
</reference>
<evidence type="ECO:0000313" key="5">
    <source>
        <dbReference type="Proteomes" id="UP000198916"/>
    </source>
</evidence>
<organism evidence="4 5">
    <name type="scientific">Parapedobacter koreensis</name>
    <dbReference type="NCBI Taxonomy" id="332977"/>
    <lineage>
        <taxon>Bacteria</taxon>
        <taxon>Pseudomonadati</taxon>
        <taxon>Bacteroidota</taxon>
        <taxon>Sphingobacteriia</taxon>
        <taxon>Sphingobacteriales</taxon>
        <taxon>Sphingobacteriaceae</taxon>
        <taxon>Parapedobacter</taxon>
    </lineage>
</organism>
<keyword evidence="1" id="KW-0285">Flavoprotein</keyword>
<keyword evidence="5" id="KW-1185">Reference proteome</keyword>